<proteinExistence type="predicted"/>
<organism evidence="2 3">
    <name type="scientific">Araneus ventricosus</name>
    <name type="common">Orbweaver spider</name>
    <name type="synonym">Epeira ventricosa</name>
    <dbReference type="NCBI Taxonomy" id="182803"/>
    <lineage>
        <taxon>Eukaryota</taxon>
        <taxon>Metazoa</taxon>
        <taxon>Ecdysozoa</taxon>
        <taxon>Arthropoda</taxon>
        <taxon>Chelicerata</taxon>
        <taxon>Arachnida</taxon>
        <taxon>Araneae</taxon>
        <taxon>Araneomorphae</taxon>
        <taxon>Entelegynae</taxon>
        <taxon>Araneoidea</taxon>
        <taxon>Araneidae</taxon>
        <taxon>Araneus</taxon>
    </lineage>
</organism>
<gene>
    <name evidence="2" type="ORF">AVEN_148360_1</name>
</gene>
<feature type="domain" description="DDE-1" evidence="1">
    <location>
        <begin position="14"/>
        <end position="78"/>
    </location>
</feature>
<dbReference type="InterPro" id="IPR004875">
    <property type="entry name" value="DDE_SF_endonuclease_dom"/>
</dbReference>
<sequence>MARIEVKVGYMRPGHPSAEELCTDDCEISTLFLSPNTTALIQLMDQNVFQNIKLGYRKLLLTNVLNDPVHNESLEKTLKDVNLKESVLLTVGHLCLHC</sequence>
<evidence type="ECO:0000313" key="2">
    <source>
        <dbReference type="EMBL" id="GBO05717.1"/>
    </source>
</evidence>
<accession>A0A4Y2U294</accession>
<name>A0A4Y2U294_ARAVE</name>
<reference evidence="2 3" key="1">
    <citation type="journal article" date="2019" name="Sci. Rep.">
        <title>Orb-weaving spider Araneus ventricosus genome elucidates the spidroin gene catalogue.</title>
        <authorList>
            <person name="Kono N."/>
            <person name="Nakamura H."/>
            <person name="Ohtoshi R."/>
            <person name="Moran D.A.P."/>
            <person name="Shinohara A."/>
            <person name="Yoshida Y."/>
            <person name="Fujiwara M."/>
            <person name="Mori M."/>
            <person name="Tomita M."/>
            <person name="Arakawa K."/>
        </authorList>
    </citation>
    <scope>NUCLEOTIDE SEQUENCE [LARGE SCALE GENOMIC DNA]</scope>
</reference>
<dbReference type="GO" id="GO:0003676">
    <property type="term" value="F:nucleic acid binding"/>
    <property type="evidence" value="ECO:0007669"/>
    <property type="project" value="InterPro"/>
</dbReference>
<dbReference type="AlphaFoldDB" id="A0A4Y2U294"/>
<dbReference type="Proteomes" id="UP000499080">
    <property type="component" value="Unassembled WGS sequence"/>
</dbReference>
<dbReference type="OrthoDB" id="6428588at2759"/>
<dbReference type="EMBL" id="BGPR01032248">
    <property type="protein sequence ID" value="GBO05717.1"/>
    <property type="molecule type" value="Genomic_DNA"/>
</dbReference>
<protein>
    <recommendedName>
        <fullName evidence="1">DDE-1 domain-containing protein</fullName>
    </recommendedName>
</protein>
<evidence type="ECO:0000313" key="3">
    <source>
        <dbReference type="Proteomes" id="UP000499080"/>
    </source>
</evidence>
<comment type="caution">
    <text evidence="2">The sequence shown here is derived from an EMBL/GenBank/DDBJ whole genome shotgun (WGS) entry which is preliminary data.</text>
</comment>
<keyword evidence="3" id="KW-1185">Reference proteome</keyword>
<evidence type="ECO:0000259" key="1">
    <source>
        <dbReference type="Pfam" id="PF03184"/>
    </source>
</evidence>
<dbReference type="Pfam" id="PF03184">
    <property type="entry name" value="DDE_1"/>
    <property type="match status" value="1"/>
</dbReference>